<name>A0AAU8EYZ2_9MICC</name>
<proteinExistence type="inferred from homology"/>
<dbReference type="SUPFAM" id="SSF53850">
    <property type="entry name" value="Periplasmic binding protein-like II"/>
    <property type="match status" value="1"/>
</dbReference>
<dbReference type="PRINTS" id="PR00039">
    <property type="entry name" value="HTHLYSR"/>
</dbReference>
<geneLocation type="plasmid" evidence="6">
    <name>unnamed</name>
</geneLocation>
<dbReference type="Pfam" id="PF03466">
    <property type="entry name" value="LysR_substrate"/>
    <property type="match status" value="1"/>
</dbReference>
<dbReference type="InterPro" id="IPR050389">
    <property type="entry name" value="LysR-type_TF"/>
</dbReference>
<evidence type="ECO:0000256" key="4">
    <source>
        <dbReference type="ARBA" id="ARBA00023163"/>
    </source>
</evidence>
<dbReference type="InterPro" id="IPR036390">
    <property type="entry name" value="WH_DNA-bd_sf"/>
</dbReference>
<dbReference type="Gene3D" id="1.10.10.10">
    <property type="entry name" value="Winged helix-like DNA-binding domain superfamily/Winged helix DNA-binding domain"/>
    <property type="match status" value="1"/>
</dbReference>
<reference evidence="6" key="1">
    <citation type="submission" date="2024-06" db="EMBL/GenBank/DDBJ databases">
        <title>Biodegradation of dimethachlon by Arthrobacter sp. K5: mechanistic insights and ecological implications.</title>
        <authorList>
            <person name="Hu S."/>
            <person name="Lu P."/>
        </authorList>
    </citation>
    <scope>NUCLEOTIDE SEQUENCE</scope>
    <source>
        <strain evidence="6">K5</strain>
        <plasmid evidence="6">unnamed</plasmid>
    </source>
</reference>
<accession>A0AAU8EYZ2</accession>
<keyword evidence="3" id="KW-0238">DNA-binding</keyword>
<gene>
    <name evidence="6" type="ORF">ABRP34_23085</name>
</gene>
<dbReference type="InterPro" id="IPR000847">
    <property type="entry name" value="LysR_HTH_N"/>
</dbReference>
<dbReference type="AlphaFoldDB" id="A0AAU8EYZ2"/>
<evidence type="ECO:0000256" key="2">
    <source>
        <dbReference type="ARBA" id="ARBA00023015"/>
    </source>
</evidence>
<protein>
    <submittedName>
        <fullName evidence="6">LysR family transcriptional regulator</fullName>
    </submittedName>
</protein>
<dbReference type="PANTHER" id="PTHR30118">
    <property type="entry name" value="HTH-TYPE TRANSCRIPTIONAL REGULATOR LEUO-RELATED"/>
    <property type="match status" value="1"/>
</dbReference>
<feature type="domain" description="HTH lysR-type" evidence="5">
    <location>
        <begin position="10"/>
        <end position="67"/>
    </location>
</feature>
<dbReference type="RefSeq" id="WP_353713663.1">
    <property type="nucleotide sequence ID" value="NZ_CP159280.1"/>
</dbReference>
<keyword evidence="4" id="KW-0804">Transcription</keyword>
<dbReference type="Pfam" id="PF00126">
    <property type="entry name" value="HTH_1"/>
    <property type="match status" value="1"/>
</dbReference>
<comment type="similarity">
    <text evidence="1">Belongs to the LysR transcriptional regulatory family.</text>
</comment>
<dbReference type="EMBL" id="CP159280">
    <property type="protein sequence ID" value="XCH13985.1"/>
    <property type="molecule type" value="Genomic_DNA"/>
</dbReference>
<evidence type="ECO:0000313" key="6">
    <source>
        <dbReference type="EMBL" id="XCH13985.1"/>
    </source>
</evidence>
<keyword evidence="2" id="KW-0805">Transcription regulation</keyword>
<evidence type="ECO:0000259" key="5">
    <source>
        <dbReference type="PROSITE" id="PS50931"/>
    </source>
</evidence>
<evidence type="ECO:0000256" key="3">
    <source>
        <dbReference type="ARBA" id="ARBA00023125"/>
    </source>
</evidence>
<dbReference type="SUPFAM" id="SSF46785">
    <property type="entry name" value="Winged helix' DNA-binding domain"/>
    <property type="match status" value="1"/>
</dbReference>
<dbReference type="InterPro" id="IPR005119">
    <property type="entry name" value="LysR_subst-bd"/>
</dbReference>
<dbReference type="PANTHER" id="PTHR30118:SF15">
    <property type="entry name" value="TRANSCRIPTIONAL REGULATORY PROTEIN"/>
    <property type="match status" value="1"/>
</dbReference>
<dbReference type="GO" id="GO:0003677">
    <property type="term" value="F:DNA binding"/>
    <property type="evidence" value="ECO:0007669"/>
    <property type="project" value="UniProtKB-KW"/>
</dbReference>
<dbReference type="PROSITE" id="PS50931">
    <property type="entry name" value="HTH_LYSR"/>
    <property type="match status" value="1"/>
</dbReference>
<dbReference type="InterPro" id="IPR036388">
    <property type="entry name" value="WH-like_DNA-bd_sf"/>
</dbReference>
<evidence type="ECO:0000256" key="1">
    <source>
        <dbReference type="ARBA" id="ARBA00009437"/>
    </source>
</evidence>
<keyword evidence="6" id="KW-0614">Plasmid</keyword>
<dbReference type="GO" id="GO:0003700">
    <property type="term" value="F:DNA-binding transcription factor activity"/>
    <property type="evidence" value="ECO:0007669"/>
    <property type="project" value="InterPro"/>
</dbReference>
<organism evidence="6">
    <name type="scientific">Arthrobacter sp. K5</name>
    <dbReference type="NCBI Taxonomy" id="2839623"/>
    <lineage>
        <taxon>Bacteria</taxon>
        <taxon>Bacillati</taxon>
        <taxon>Actinomycetota</taxon>
        <taxon>Actinomycetes</taxon>
        <taxon>Micrococcales</taxon>
        <taxon>Micrococcaceae</taxon>
        <taxon>Arthrobacter</taxon>
    </lineage>
</organism>
<sequence>MVNDAVLENYDLNLMRTFVRIYETRSVSRAADLLFISQPSVSYALAKLRRILRDELFLRGPDGLVPTAVAVAVYPQLRHSLEAMDEAVQGVTVFDPRTSRRNFRLLLTDIGEIALLPAVLARIQDLAPSVSVEILPLVYGTAREDLTQGKADAAICTPRIDAPDLVRDQLLVQAYWGICSASHPRIGTEPSVEEFLKERRVVVSEQLGHEHIQQRMRELNYDQPPAVRLPHFSAMPHVLASTDYLGIVPEMVAQIFAAEGPIKMFKLPFSVRAGNVSLYTYRRPGPMPALDWFRETIRDVLQENPDEVR</sequence>
<dbReference type="Gene3D" id="3.40.190.10">
    <property type="entry name" value="Periplasmic binding protein-like II"/>
    <property type="match status" value="2"/>
</dbReference>